<gene>
    <name evidence="4" type="primary">20342616</name>
    <name evidence="3" type="ORF">GGTG_02158</name>
</gene>
<feature type="chain" id="PRO_5015094215" evidence="2">
    <location>
        <begin position="25"/>
        <end position="608"/>
    </location>
</feature>
<dbReference type="PANTHER" id="PTHR35204:SF1">
    <property type="entry name" value="ENTEROTOXIN"/>
    <property type="match status" value="1"/>
</dbReference>
<dbReference type="AlphaFoldDB" id="J3NLK9"/>
<feature type="region of interest" description="Disordered" evidence="1">
    <location>
        <begin position="142"/>
        <end position="183"/>
    </location>
</feature>
<evidence type="ECO:0000313" key="4">
    <source>
        <dbReference type="EnsemblFungi" id="EJT82184"/>
    </source>
</evidence>
<dbReference type="InterPro" id="IPR038921">
    <property type="entry name" value="YOR389W-like"/>
</dbReference>
<protein>
    <submittedName>
        <fullName evidence="3 4">Uncharacterized protein</fullName>
    </submittedName>
</protein>
<dbReference type="Proteomes" id="UP000006039">
    <property type="component" value="Unassembled WGS sequence"/>
</dbReference>
<evidence type="ECO:0000256" key="1">
    <source>
        <dbReference type="SAM" id="MobiDB-lite"/>
    </source>
</evidence>
<keyword evidence="5" id="KW-1185">Reference proteome</keyword>
<dbReference type="eggNOG" id="ENOG502QRJE">
    <property type="taxonomic scope" value="Eukaryota"/>
</dbReference>
<reference evidence="4" key="4">
    <citation type="journal article" date="2015" name="G3 (Bethesda)">
        <title>Genome sequences of three phytopathogenic species of the Magnaporthaceae family of fungi.</title>
        <authorList>
            <person name="Okagaki L.H."/>
            <person name="Nunes C.C."/>
            <person name="Sailsbery J."/>
            <person name="Clay B."/>
            <person name="Brown D."/>
            <person name="John T."/>
            <person name="Oh Y."/>
            <person name="Young N."/>
            <person name="Fitzgerald M."/>
            <person name="Haas B.J."/>
            <person name="Zeng Q."/>
            <person name="Young S."/>
            <person name="Adiconis X."/>
            <person name="Fan L."/>
            <person name="Levin J.Z."/>
            <person name="Mitchell T.K."/>
            <person name="Okubara P.A."/>
            <person name="Farman M.L."/>
            <person name="Kohn L.M."/>
            <person name="Birren B."/>
            <person name="Ma L.-J."/>
            <person name="Dean R.A."/>
        </authorList>
    </citation>
    <scope>NUCLEOTIDE SEQUENCE</scope>
    <source>
        <strain evidence="4">R3-111a-1</strain>
    </source>
</reference>
<dbReference type="HOGENOM" id="CLU_017366_2_0_1"/>
<reference evidence="5" key="1">
    <citation type="submission" date="2010-07" db="EMBL/GenBank/DDBJ databases">
        <title>The genome sequence of Gaeumannomyces graminis var. tritici strain R3-111a-1.</title>
        <authorList>
            <consortium name="The Broad Institute Genome Sequencing Platform"/>
            <person name="Ma L.-J."/>
            <person name="Dead R."/>
            <person name="Young S."/>
            <person name="Zeng Q."/>
            <person name="Koehrsen M."/>
            <person name="Alvarado L."/>
            <person name="Berlin A."/>
            <person name="Chapman S.B."/>
            <person name="Chen Z."/>
            <person name="Freedman E."/>
            <person name="Gellesch M."/>
            <person name="Goldberg J."/>
            <person name="Griggs A."/>
            <person name="Gujja S."/>
            <person name="Heilman E.R."/>
            <person name="Heiman D."/>
            <person name="Hepburn T."/>
            <person name="Howarth C."/>
            <person name="Jen D."/>
            <person name="Larson L."/>
            <person name="Mehta T."/>
            <person name="Neiman D."/>
            <person name="Pearson M."/>
            <person name="Roberts A."/>
            <person name="Saif S."/>
            <person name="Shea T."/>
            <person name="Shenoy N."/>
            <person name="Sisk P."/>
            <person name="Stolte C."/>
            <person name="Sykes S."/>
            <person name="Walk T."/>
            <person name="White J."/>
            <person name="Yandava C."/>
            <person name="Haas B."/>
            <person name="Nusbaum C."/>
            <person name="Birren B."/>
        </authorList>
    </citation>
    <scope>NUCLEOTIDE SEQUENCE [LARGE SCALE GENOMIC DNA]</scope>
    <source>
        <strain evidence="5">R3-111a-1</strain>
    </source>
</reference>
<keyword evidence="2" id="KW-0732">Signal</keyword>
<name>J3NLK9_GAET3</name>
<reference evidence="4" key="5">
    <citation type="submission" date="2018-04" db="UniProtKB">
        <authorList>
            <consortium name="EnsemblFungi"/>
        </authorList>
    </citation>
    <scope>IDENTIFICATION</scope>
    <source>
        <strain evidence="4">R3-111a-1</strain>
    </source>
</reference>
<dbReference type="VEuPathDB" id="FungiDB:GGTG_02158"/>
<dbReference type="EnsemblFungi" id="EJT82184">
    <property type="protein sequence ID" value="EJT82184"/>
    <property type="gene ID" value="GGTG_02158"/>
</dbReference>
<dbReference type="STRING" id="644352.J3NLK9"/>
<reference evidence="3" key="2">
    <citation type="submission" date="2010-07" db="EMBL/GenBank/DDBJ databases">
        <authorList>
            <consortium name="The Broad Institute Genome Sequencing Platform"/>
            <consortium name="Broad Institute Genome Sequencing Center for Infectious Disease"/>
            <person name="Ma L.-J."/>
            <person name="Dead R."/>
            <person name="Young S."/>
            <person name="Zeng Q."/>
            <person name="Koehrsen M."/>
            <person name="Alvarado L."/>
            <person name="Berlin A."/>
            <person name="Chapman S.B."/>
            <person name="Chen Z."/>
            <person name="Freedman E."/>
            <person name="Gellesch M."/>
            <person name="Goldberg J."/>
            <person name="Griggs A."/>
            <person name="Gujja S."/>
            <person name="Heilman E.R."/>
            <person name="Heiman D."/>
            <person name="Hepburn T."/>
            <person name="Howarth C."/>
            <person name="Jen D."/>
            <person name="Larson L."/>
            <person name="Mehta T."/>
            <person name="Neiman D."/>
            <person name="Pearson M."/>
            <person name="Roberts A."/>
            <person name="Saif S."/>
            <person name="Shea T."/>
            <person name="Shenoy N."/>
            <person name="Sisk P."/>
            <person name="Stolte C."/>
            <person name="Sykes S."/>
            <person name="Walk T."/>
            <person name="White J."/>
            <person name="Yandava C."/>
            <person name="Haas B."/>
            <person name="Nusbaum C."/>
            <person name="Birren B."/>
        </authorList>
    </citation>
    <scope>NUCLEOTIDE SEQUENCE</scope>
    <source>
        <strain evidence="3">R3-111a-1</strain>
    </source>
</reference>
<evidence type="ECO:0000313" key="3">
    <source>
        <dbReference type="EMBL" id="EJT82184.1"/>
    </source>
</evidence>
<dbReference type="OrthoDB" id="10261782at2759"/>
<evidence type="ECO:0000313" key="5">
    <source>
        <dbReference type="Proteomes" id="UP000006039"/>
    </source>
</evidence>
<reference evidence="3" key="3">
    <citation type="submission" date="2010-09" db="EMBL/GenBank/DDBJ databases">
        <title>Annotation of Gaeumannomyces graminis var. tritici R3-111a-1.</title>
        <authorList>
            <consortium name="The Broad Institute Genome Sequencing Platform"/>
            <person name="Ma L.-J."/>
            <person name="Dead R."/>
            <person name="Young S.K."/>
            <person name="Zeng Q."/>
            <person name="Gargeya S."/>
            <person name="Fitzgerald M."/>
            <person name="Haas B."/>
            <person name="Abouelleil A."/>
            <person name="Alvarado L."/>
            <person name="Arachchi H.M."/>
            <person name="Berlin A."/>
            <person name="Brown A."/>
            <person name="Chapman S.B."/>
            <person name="Chen Z."/>
            <person name="Dunbar C."/>
            <person name="Freedman E."/>
            <person name="Gearin G."/>
            <person name="Gellesch M."/>
            <person name="Goldberg J."/>
            <person name="Griggs A."/>
            <person name="Gujja S."/>
            <person name="Heiman D."/>
            <person name="Howarth C."/>
            <person name="Larson L."/>
            <person name="Lui A."/>
            <person name="MacDonald P.J.P."/>
            <person name="Mehta T."/>
            <person name="Montmayeur A."/>
            <person name="Murphy C."/>
            <person name="Neiman D."/>
            <person name="Pearson M."/>
            <person name="Priest M."/>
            <person name="Roberts A."/>
            <person name="Saif S."/>
            <person name="Shea T."/>
            <person name="Shenoy N."/>
            <person name="Sisk P."/>
            <person name="Stolte C."/>
            <person name="Sykes S."/>
            <person name="Yandava C."/>
            <person name="Wortman J."/>
            <person name="Nusbaum C."/>
            <person name="Birren B."/>
        </authorList>
    </citation>
    <scope>NUCLEOTIDE SEQUENCE</scope>
    <source>
        <strain evidence="3">R3-111a-1</strain>
    </source>
</reference>
<organism evidence="3">
    <name type="scientific">Gaeumannomyces tritici (strain R3-111a-1)</name>
    <name type="common">Wheat and barley take-all root rot fungus</name>
    <name type="synonym">Gaeumannomyces graminis var. tritici</name>
    <dbReference type="NCBI Taxonomy" id="644352"/>
    <lineage>
        <taxon>Eukaryota</taxon>
        <taxon>Fungi</taxon>
        <taxon>Dikarya</taxon>
        <taxon>Ascomycota</taxon>
        <taxon>Pezizomycotina</taxon>
        <taxon>Sordariomycetes</taxon>
        <taxon>Sordariomycetidae</taxon>
        <taxon>Magnaporthales</taxon>
        <taxon>Magnaporthaceae</taxon>
        <taxon>Gaeumannomyces</taxon>
    </lineage>
</organism>
<proteinExistence type="predicted"/>
<dbReference type="EMBL" id="GL385395">
    <property type="protein sequence ID" value="EJT82184.1"/>
    <property type="molecule type" value="Genomic_DNA"/>
</dbReference>
<sequence>MRTHVLNPLAAAVLCVLFPSVVYSDAPSIGLQWPSSAPLAPSPEAARRNAFKIFNAVHSAARQWGSSLDHNGMSFFLATVPEGSVFFHGDSKPDRPEGVEWLAFEMEHAQVFARSEDPENWPPQASRHDLLRYEGHGSKSLLAQAAPRPAVPGYQQRPMVLSDGDSSEPDEHGDDDDDDDDDRRRRLRRFRPGRGYLHTYRAQRQLNLLYIDGMAAGKCAYGPLDTQNYVLLDWDVSRPDAGWNDELARAKQLCDVANTWGDAGTPIDGFVRMEAGFEIIYCHFEEGGGLEPVAVDASPFMNETGWVDWEVSRFEWIRASTLRYNGLPADRITIDWSSMVSVFFYDVNITNPDPKRPELPRVLNTTARERQAIKQRVGEVLQERHPANRHGEAAARTNINWQGVVDMIVTRYSDRLALLASGDLSTGESRSMANFLLSPFTDAAGGPAPYRPSLERCASLHLGPALARNGTSAWTAQDELIGAAVGAVSRRICQVLVDAWVALGGSGSRRGQQRRQEEQEEVGEETVRVDEWVAGLVGELGWTTWRECGKCASPREVCFVAMFPLGGPEDHYAPRCRNATELGRGGGMSYWRWDPRGNNSAAASGESP</sequence>
<dbReference type="PANTHER" id="PTHR35204">
    <property type="entry name" value="YALI0A21131P"/>
    <property type="match status" value="1"/>
</dbReference>
<dbReference type="GeneID" id="20342616"/>
<feature type="compositionally biased region" description="Acidic residues" evidence="1">
    <location>
        <begin position="165"/>
        <end position="181"/>
    </location>
</feature>
<evidence type="ECO:0000256" key="2">
    <source>
        <dbReference type="SAM" id="SignalP"/>
    </source>
</evidence>
<accession>J3NLK9</accession>
<feature type="signal peptide" evidence="2">
    <location>
        <begin position="1"/>
        <end position="24"/>
    </location>
</feature>
<dbReference type="RefSeq" id="XP_009218193.1">
    <property type="nucleotide sequence ID" value="XM_009219929.1"/>
</dbReference>